<dbReference type="Pfam" id="PF12697">
    <property type="entry name" value="Abhydrolase_6"/>
    <property type="match status" value="1"/>
</dbReference>
<proteinExistence type="predicted"/>
<dbReference type="InterPro" id="IPR029058">
    <property type="entry name" value="AB_hydrolase_fold"/>
</dbReference>
<dbReference type="Proteomes" id="UP000250140">
    <property type="component" value="Unassembled WGS sequence"/>
</dbReference>
<gene>
    <name evidence="2" type="ORF">AOQ84DRAFT_381179</name>
</gene>
<evidence type="ECO:0000259" key="1">
    <source>
        <dbReference type="Pfam" id="PF12697"/>
    </source>
</evidence>
<keyword evidence="2" id="KW-0378">Hydrolase</keyword>
<evidence type="ECO:0000313" key="3">
    <source>
        <dbReference type="Proteomes" id="UP000250140"/>
    </source>
</evidence>
<reference evidence="2 3" key="1">
    <citation type="journal article" date="2016" name="Nat. Commun.">
        <title>Ectomycorrhizal ecology is imprinted in the genome of the dominant symbiotic fungus Cenococcum geophilum.</title>
        <authorList>
            <consortium name="DOE Joint Genome Institute"/>
            <person name="Peter M."/>
            <person name="Kohler A."/>
            <person name="Ohm R.A."/>
            <person name="Kuo A."/>
            <person name="Krutzmann J."/>
            <person name="Morin E."/>
            <person name="Arend M."/>
            <person name="Barry K.W."/>
            <person name="Binder M."/>
            <person name="Choi C."/>
            <person name="Clum A."/>
            <person name="Copeland A."/>
            <person name="Grisel N."/>
            <person name="Haridas S."/>
            <person name="Kipfer T."/>
            <person name="LaButti K."/>
            <person name="Lindquist E."/>
            <person name="Lipzen A."/>
            <person name="Maire R."/>
            <person name="Meier B."/>
            <person name="Mihaltcheva S."/>
            <person name="Molinier V."/>
            <person name="Murat C."/>
            <person name="Poggeler S."/>
            <person name="Quandt C.A."/>
            <person name="Sperisen C."/>
            <person name="Tritt A."/>
            <person name="Tisserant E."/>
            <person name="Crous P.W."/>
            <person name="Henrissat B."/>
            <person name="Nehls U."/>
            <person name="Egli S."/>
            <person name="Spatafora J.W."/>
            <person name="Grigoriev I.V."/>
            <person name="Martin F.M."/>
        </authorList>
    </citation>
    <scope>NUCLEOTIDE SEQUENCE [LARGE SCALE GENOMIC DNA]</scope>
    <source>
        <strain evidence="2 3">CBS 207.34</strain>
    </source>
</reference>
<dbReference type="SUPFAM" id="SSF53474">
    <property type="entry name" value="alpha/beta-Hydrolases"/>
    <property type="match status" value="1"/>
</dbReference>
<keyword evidence="3" id="KW-1185">Reference proteome</keyword>
<feature type="domain" description="AB hydrolase-1" evidence="1">
    <location>
        <begin position="82"/>
        <end position="336"/>
    </location>
</feature>
<evidence type="ECO:0000313" key="2">
    <source>
        <dbReference type="EMBL" id="OCL03881.1"/>
    </source>
</evidence>
<dbReference type="Gene3D" id="3.40.50.1820">
    <property type="entry name" value="alpha/beta hydrolase"/>
    <property type="match status" value="1"/>
</dbReference>
<dbReference type="EMBL" id="KV750663">
    <property type="protein sequence ID" value="OCL03881.1"/>
    <property type="molecule type" value="Genomic_DNA"/>
</dbReference>
<dbReference type="GO" id="GO:0016787">
    <property type="term" value="F:hydrolase activity"/>
    <property type="evidence" value="ECO:0007669"/>
    <property type="project" value="UniProtKB-KW"/>
</dbReference>
<organism evidence="2 3">
    <name type="scientific">Glonium stellatum</name>
    <dbReference type="NCBI Taxonomy" id="574774"/>
    <lineage>
        <taxon>Eukaryota</taxon>
        <taxon>Fungi</taxon>
        <taxon>Dikarya</taxon>
        <taxon>Ascomycota</taxon>
        <taxon>Pezizomycotina</taxon>
        <taxon>Dothideomycetes</taxon>
        <taxon>Pleosporomycetidae</taxon>
        <taxon>Gloniales</taxon>
        <taxon>Gloniaceae</taxon>
        <taxon>Glonium</taxon>
    </lineage>
</organism>
<dbReference type="InterPro" id="IPR000073">
    <property type="entry name" value="AB_hydrolase_1"/>
</dbReference>
<name>A0A8E2ESP6_9PEZI</name>
<protein>
    <submittedName>
        <fullName evidence="2">Alpha/beta-hydrolase</fullName>
    </submittedName>
</protein>
<dbReference type="OrthoDB" id="190201at2759"/>
<accession>A0A8E2ESP6</accession>
<sequence length="356" mass="39277">MTACYQMDPATSGSYGSYYNTRTQTYYAPTTDYFLSVATTHAGANYPCPLDGPKTEKGTYQIAASFCTPKQKNGKEKIIILATHGIGPVRAHWNSPYKPEDYNFVQWAIGQEYSVFFYDRLGNGASQKISSYTGQINTAIAVVQELAKLVRNGKYTGNIKKPNKVALMGFSFGSYTTHGAISLTPEIADAIILTAIGFNKTGLNVNGLVRSFVPQIVNQQNPAVFGDRDNRYLTWVDKFAHIHNYFKKPNYEEATVDFAEAAKNPFSIGEFLTLLSGPQDASKFDKPVLHITGDVDYIFCDGYCYGIFEEPAKTIYSSAKPLQLSLHPGASHHINLHKNATGAFKVITDFLSNNGL</sequence>
<dbReference type="AlphaFoldDB" id="A0A8E2ESP6"/>